<proteinExistence type="predicted"/>
<evidence type="ECO:0000313" key="3">
    <source>
        <dbReference type="Proteomes" id="UP000015453"/>
    </source>
</evidence>
<protein>
    <recommendedName>
        <fullName evidence="1">Sas10 C-terminal domain-containing protein</fullName>
    </recommendedName>
</protein>
<dbReference type="Pfam" id="PF09368">
    <property type="entry name" value="Sas10"/>
    <property type="match status" value="1"/>
</dbReference>
<comment type="caution">
    <text evidence="2">The sequence shown here is derived from an EMBL/GenBank/DDBJ whole genome shotgun (WGS) entry which is preliminary data.</text>
</comment>
<name>S8CTC9_9LAMI</name>
<dbReference type="Proteomes" id="UP000015453">
    <property type="component" value="Unassembled WGS sequence"/>
</dbReference>
<gene>
    <name evidence="2" type="ORF">M569_04237</name>
</gene>
<dbReference type="InterPro" id="IPR018972">
    <property type="entry name" value="Sas10_C_dom"/>
</dbReference>
<dbReference type="AlphaFoldDB" id="S8CTC9"/>
<keyword evidence="3" id="KW-1185">Reference proteome</keyword>
<evidence type="ECO:0000259" key="1">
    <source>
        <dbReference type="Pfam" id="PF09368"/>
    </source>
</evidence>
<reference evidence="2 3" key="1">
    <citation type="journal article" date="2013" name="BMC Genomics">
        <title>The miniature genome of a carnivorous plant Genlisea aurea contains a low number of genes and short non-coding sequences.</title>
        <authorList>
            <person name="Leushkin E.V."/>
            <person name="Sutormin R.A."/>
            <person name="Nabieva E.R."/>
            <person name="Penin A.A."/>
            <person name="Kondrashov A.S."/>
            <person name="Logacheva M.D."/>
        </authorList>
    </citation>
    <scope>NUCLEOTIDE SEQUENCE [LARGE SCALE GENOMIC DNA]</scope>
</reference>
<organism evidence="2 3">
    <name type="scientific">Genlisea aurea</name>
    <dbReference type="NCBI Taxonomy" id="192259"/>
    <lineage>
        <taxon>Eukaryota</taxon>
        <taxon>Viridiplantae</taxon>
        <taxon>Streptophyta</taxon>
        <taxon>Embryophyta</taxon>
        <taxon>Tracheophyta</taxon>
        <taxon>Spermatophyta</taxon>
        <taxon>Magnoliopsida</taxon>
        <taxon>eudicotyledons</taxon>
        <taxon>Gunneridae</taxon>
        <taxon>Pentapetalae</taxon>
        <taxon>asterids</taxon>
        <taxon>lamiids</taxon>
        <taxon>Lamiales</taxon>
        <taxon>Lentibulariaceae</taxon>
        <taxon>Genlisea</taxon>
    </lineage>
</organism>
<feature type="domain" description="Sas10 C-terminal" evidence="1">
    <location>
        <begin position="50"/>
        <end position="92"/>
    </location>
</feature>
<sequence length="94" mass="10339">MSKSGPNLLCLRAVPKKMFDTFCRASTHDASRGANGMKAEAHEGECLEKDLKHMKAEVRRKGQIRVDMRKPTGSYGGEASGINAAISRSIRFKD</sequence>
<dbReference type="EMBL" id="AUSU01001659">
    <property type="protein sequence ID" value="EPS70524.1"/>
    <property type="molecule type" value="Genomic_DNA"/>
</dbReference>
<dbReference type="OrthoDB" id="1113832at2759"/>
<accession>S8CTC9</accession>
<evidence type="ECO:0000313" key="2">
    <source>
        <dbReference type="EMBL" id="EPS70524.1"/>
    </source>
</evidence>